<dbReference type="AlphaFoldDB" id="A0AA37SWV1"/>
<dbReference type="FunFam" id="3.40.1390.30:FF:000001">
    <property type="entry name" value="GTP cyclohydrolase 1 type 2"/>
    <property type="match status" value="1"/>
</dbReference>
<evidence type="ECO:0000313" key="7">
    <source>
        <dbReference type="Proteomes" id="UP001156601"/>
    </source>
</evidence>
<accession>A0AA37SWV1</accession>
<dbReference type="PANTHER" id="PTHR13799:SF14">
    <property type="entry name" value="GTP CYCLOHYDROLASE 1 TYPE 2 HOMOLOG"/>
    <property type="match status" value="1"/>
</dbReference>
<comment type="subunit">
    <text evidence="2">Homohexamer.</text>
</comment>
<gene>
    <name evidence="6" type="ORF">GCM10007852_05230</name>
</gene>
<keyword evidence="4 5" id="KW-0479">Metal-binding</keyword>
<dbReference type="InterPro" id="IPR036069">
    <property type="entry name" value="DUF34/NIF3_sf"/>
</dbReference>
<feature type="binding site" evidence="5">
    <location>
        <position position="101"/>
    </location>
    <ligand>
        <name>a divalent metal cation</name>
        <dbReference type="ChEBI" id="CHEBI:60240"/>
        <label>1</label>
    </ligand>
</feature>
<dbReference type="GO" id="GO:0005737">
    <property type="term" value="C:cytoplasm"/>
    <property type="evidence" value="ECO:0007669"/>
    <property type="project" value="TreeGrafter"/>
</dbReference>
<feature type="binding site" evidence="5">
    <location>
        <position position="223"/>
    </location>
    <ligand>
        <name>a divalent metal cation</name>
        <dbReference type="ChEBI" id="CHEBI:60240"/>
        <label>1</label>
    </ligand>
</feature>
<protein>
    <recommendedName>
        <fullName evidence="3">GTP cyclohydrolase 1 type 2 homolog</fullName>
    </recommendedName>
</protein>
<evidence type="ECO:0000256" key="5">
    <source>
        <dbReference type="PIRSR" id="PIRSR602678-1"/>
    </source>
</evidence>
<feature type="binding site" evidence="5">
    <location>
        <position position="63"/>
    </location>
    <ligand>
        <name>a divalent metal cation</name>
        <dbReference type="ChEBI" id="CHEBI:60240"/>
        <label>1</label>
    </ligand>
</feature>
<dbReference type="InterPro" id="IPR002678">
    <property type="entry name" value="DUF34/NIF3"/>
</dbReference>
<dbReference type="GO" id="GO:0046872">
    <property type="term" value="F:metal ion binding"/>
    <property type="evidence" value="ECO:0007669"/>
    <property type="project" value="UniProtKB-KW"/>
</dbReference>
<evidence type="ECO:0000256" key="1">
    <source>
        <dbReference type="ARBA" id="ARBA00006964"/>
    </source>
</evidence>
<evidence type="ECO:0000256" key="4">
    <source>
        <dbReference type="ARBA" id="ARBA00022723"/>
    </source>
</evidence>
<reference evidence="6" key="2">
    <citation type="submission" date="2023-01" db="EMBL/GenBank/DDBJ databases">
        <title>Draft genome sequence of Agaribacter marinus strain NBRC 110023.</title>
        <authorList>
            <person name="Sun Q."/>
            <person name="Mori K."/>
        </authorList>
    </citation>
    <scope>NUCLEOTIDE SEQUENCE</scope>
    <source>
        <strain evidence="6">NBRC 110023</strain>
    </source>
</reference>
<evidence type="ECO:0000256" key="2">
    <source>
        <dbReference type="ARBA" id="ARBA00011643"/>
    </source>
</evidence>
<dbReference type="NCBIfam" id="TIGR00486">
    <property type="entry name" value="YbgI_SA1388"/>
    <property type="match status" value="1"/>
</dbReference>
<dbReference type="RefSeq" id="WP_284215937.1">
    <property type="nucleotide sequence ID" value="NZ_BSOT01000005.1"/>
</dbReference>
<dbReference type="SUPFAM" id="SSF102705">
    <property type="entry name" value="NIF3 (NGG1p interacting factor 3)-like"/>
    <property type="match status" value="1"/>
</dbReference>
<feature type="binding site" evidence="5">
    <location>
        <position position="227"/>
    </location>
    <ligand>
        <name>a divalent metal cation</name>
        <dbReference type="ChEBI" id="CHEBI:60240"/>
        <label>1</label>
    </ligand>
</feature>
<feature type="binding site" evidence="5">
    <location>
        <position position="64"/>
    </location>
    <ligand>
        <name>a divalent metal cation</name>
        <dbReference type="ChEBI" id="CHEBI:60240"/>
        <label>2</label>
    </ligand>
</feature>
<comment type="similarity">
    <text evidence="1">Belongs to the GTP cyclohydrolase I type 2/NIF3 family.</text>
</comment>
<name>A0AA37SWV1_9ALTE</name>
<organism evidence="6 7">
    <name type="scientific">Agaribacter marinus</name>
    <dbReference type="NCBI Taxonomy" id="1431249"/>
    <lineage>
        <taxon>Bacteria</taxon>
        <taxon>Pseudomonadati</taxon>
        <taxon>Pseudomonadota</taxon>
        <taxon>Gammaproteobacteria</taxon>
        <taxon>Alteromonadales</taxon>
        <taxon>Alteromonadaceae</taxon>
        <taxon>Agaribacter</taxon>
    </lineage>
</organism>
<dbReference type="EMBL" id="BSOT01000005">
    <property type="protein sequence ID" value="GLR69615.1"/>
    <property type="molecule type" value="Genomic_DNA"/>
</dbReference>
<dbReference type="Proteomes" id="UP001156601">
    <property type="component" value="Unassembled WGS sequence"/>
</dbReference>
<dbReference type="PANTHER" id="PTHR13799">
    <property type="entry name" value="NGG1 INTERACTING FACTOR 3"/>
    <property type="match status" value="1"/>
</dbReference>
<comment type="caution">
    <text evidence="6">The sequence shown here is derived from an EMBL/GenBank/DDBJ whole genome shotgun (WGS) entry which is preliminary data.</text>
</comment>
<evidence type="ECO:0000256" key="3">
    <source>
        <dbReference type="ARBA" id="ARBA00022112"/>
    </source>
</evidence>
<keyword evidence="7" id="KW-1185">Reference proteome</keyword>
<evidence type="ECO:0000313" key="6">
    <source>
        <dbReference type="EMBL" id="GLR69615.1"/>
    </source>
</evidence>
<dbReference type="Pfam" id="PF01784">
    <property type="entry name" value="DUF34_NIF3"/>
    <property type="match status" value="1"/>
</dbReference>
<proteinExistence type="inferred from homology"/>
<dbReference type="Gene3D" id="3.40.1390.30">
    <property type="entry name" value="NIF3 (NGG1p interacting factor 3)-like"/>
    <property type="match status" value="2"/>
</dbReference>
<reference evidence="6" key="1">
    <citation type="journal article" date="2014" name="Int. J. Syst. Evol. Microbiol.">
        <title>Complete genome sequence of Corynebacterium casei LMG S-19264T (=DSM 44701T), isolated from a smear-ripened cheese.</title>
        <authorList>
            <consortium name="US DOE Joint Genome Institute (JGI-PGF)"/>
            <person name="Walter F."/>
            <person name="Albersmeier A."/>
            <person name="Kalinowski J."/>
            <person name="Ruckert C."/>
        </authorList>
    </citation>
    <scope>NUCLEOTIDE SEQUENCE</scope>
    <source>
        <strain evidence="6">NBRC 110023</strain>
    </source>
</reference>
<sequence length="255" mass="27670">MLREQLINALNELLTPQQLKDYCPNGLQVEGTTNIKKIVTGVTASQALIDRAIDMNADAILVHHGYFWKSETQVITGIKKNRIKALLENDINLIAYHLPIDVHPVLGNNAQLGKLLGLQNIAGLLGITPGNIVMAGSFDIPKSHDDLVLSLSNTFQRNVVSVGNKSSISTLAWCTGGGQGFIDEVVGKLHNGKPIDAFISGEISEQTTHSAREQSIDYFSVGHHASERYGVKAVGEWLADNHALDVMFVDIDNPA</sequence>